<evidence type="ECO:0000256" key="8">
    <source>
        <dbReference type="ARBA" id="ARBA00023170"/>
    </source>
</evidence>
<evidence type="ECO:0000256" key="4">
    <source>
        <dbReference type="ARBA" id="ARBA00022692"/>
    </source>
</evidence>
<reference evidence="12" key="1">
    <citation type="submission" date="2021-08" db="EMBL/GenBank/DDBJ databases">
        <authorList>
            <person name="Misof B."/>
            <person name="Oliver O."/>
            <person name="Podsiadlowski L."/>
            <person name="Donath A."/>
            <person name="Peters R."/>
            <person name="Mayer C."/>
            <person name="Rust J."/>
            <person name="Gunkel S."/>
            <person name="Lesny P."/>
            <person name="Martin S."/>
            <person name="Oeyen J.P."/>
            <person name="Petersen M."/>
            <person name="Panagiotis P."/>
            <person name="Wilbrandt J."/>
            <person name="Tanja T."/>
        </authorList>
    </citation>
    <scope>NUCLEOTIDE SEQUENCE</scope>
    <source>
        <strain evidence="12">GBR_01_08_01A</strain>
        <tissue evidence="12">Thorax + abdomen</tissue>
    </source>
</reference>
<keyword evidence="5 10" id="KW-1133">Transmembrane helix</keyword>
<keyword evidence="8" id="KW-0675">Receptor</keyword>
<reference evidence="12" key="2">
    <citation type="journal article" date="2023" name="Commun. Biol.">
        <title>Intrasexual cuticular hydrocarbon dimorphism in a wasp sheds light on hydrocarbon biosynthesis genes in Hymenoptera.</title>
        <authorList>
            <person name="Moris V.C."/>
            <person name="Podsiadlowski L."/>
            <person name="Martin S."/>
            <person name="Oeyen J.P."/>
            <person name="Donath A."/>
            <person name="Petersen M."/>
            <person name="Wilbrandt J."/>
            <person name="Misof B."/>
            <person name="Liedtke D."/>
            <person name="Thamm M."/>
            <person name="Scheiner R."/>
            <person name="Schmitt T."/>
            <person name="Niehuis O."/>
        </authorList>
    </citation>
    <scope>NUCLEOTIDE SEQUENCE</scope>
    <source>
        <strain evidence="12">GBR_01_08_01A</strain>
    </source>
</reference>
<dbReference type="AlphaFoldDB" id="A0AAD9VJB5"/>
<dbReference type="Pfam" id="PF00001">
    <property type="entry name" value="7tm_1"/>
    <property type="match status" value="1"/>
</dbReference>
<evidence type="ECO:0000313" key="13">
    <source>
        <dbReference type="Proteomes" id="UP001258017"/>
    </source>
</evidence>
<sequence length="166" mass="18888">MMITVVLVFTMCWLPFNVLNLVIDFDERIDGWPGLPFVWAAFHWLAMSHSCYNPVIYCWMNVRFRTGFIVALGRLPGVRRIVRNRGQHTCNTSMVGMPLTGFEGSGHSVLRRMNTCTTYVSVRGKTNGSHGAPARSASFRNNESLRANVQQAQHFIRLQSHSEEQI</sequence>
<evidence type="ECO:0000256" key="2">
    <source>
        <dbReference type="ARBA" id="ARBA00010663"/>
    </source>
</evidence>
<keyword evidence="3" id="KW-1003">Cell membrane</keyword>
<gene>
    <name evidence="12" type="ORF">KPH14_007162</name>
</gene>
<comment type="similarity">
    <text evidence="2">Belongs to the G-protein coupled receptor 1 family.</text>
</comment>
<dbReference type="Proteomes" id="UP001258017">
    <property type="component" value="Unassembled WGS sequence"/>
</dbReference>
<dbReference type="GO" id="GO:0004995">
    <property type="term" value="F:tachykinin receptor activity"/>
    <property type="evidence" value="ECO:0007669"/>
    <property type="project" value="InterPro"/>
</dbReference>
<dbReference type="InterPro" id="IPR001681">
    <property type="entry name" value="Neurokn_rcpt"/>
</dbReference>
<comment type="caution">
    <text evidence="12">The sequence shown here is derived from an EMBL/GenBank/DDBJ whole genome shotgun (WGS) entry which is preliminary data.</text>
</comment>
<dbReference type="InterPro" id="IPR000276">
    <property type="entry name" value="GPCR_Rhodpsn"/>
</dbReference>
<name>A0AAD9VJB5_9HYME</name>
<dbReference type="SUPFAM" id="SSF81321">
    <property type="entry name" value="Family A G protein-coupled receptor-like"/>
    <property type="match status" value="1"/>
</dbReference>
<proteinExistence type="inferred from homology"/>
<comment type="subcellular location">
    <subcellularLocation>
        <location evidence="1">Cell membrane</location>
        <topology evidence="1">Multi-pass membrane protein</topology>
    </subcellularLocation>
</comment>
<dbReference type="PANTHER" id="PTHR46925:SF2">
    <property type="entry name" value="G-PROTEIN COUPLED RECEPTOR TKR-1-RELATED"/>
    <property type="match status" value="1"/>
</dbReference>
<keyword evidence="9" id="KW-0807">Transducer</keyword>
<evidence type="ECO:0000256" key="3">
    <source>
        <dbReference type="ARBA" id="ARBA00022475"/>
    </source>
</evidence>
<keyword evidence="6" id="KW-0297">G-protein coupled receptor</keyword>
<feature type="transmembrane region" description="Helical" evidence="10">
    <location>
        <begin position="36"/>
        <end position="59"/>
    </location>
</feature>
<evidence type="ECO:0000313" key="12">
    <source>
        <dbReference type="EMBL" id="KAK2575777.1"/>
    </source>
</evidence>
<evidence type="ECO:0000256" key="10">
    <source>
        <dbReference type="SAM" id="Phobius"/>
    </source>
</evidence>
<evidence type="ECO:0000256" key="7">
    <source>
        <dbReference type="ARBA" id="ARBA00023136"/>
    </source>
</evidence>
<evidence type="ECO:0000256" key="1">
    <source>
        <dbReference type="ARBA" id="ARBA00004651"/>
    </source>
</evidence>
<keyword evidence="13" id="KW-1185">Reference proteome</keyword>
<organism evidence="12 13">
    <name type="scientific">Odynerus spinipes</name>
    <dbReference type="NCBI Taxonomy" id="1348599"/>
    <lineage>
        <taxon>Eukaryota</taxon>
        <taxon>Metazoa</taxon>
        <taxon>Ecdysozoa</taxon>
        <taxon>Arthropoda</taxon>
        <taxon>Hexapoda</taxon>
        <taxon>Insecta</taxon>
        <taxon>Pterygota</taxon>
        <taxon>Neoptera</taxon>
        <taxon>Endopterygota</taxon>
        <taxon>Hymenoptera</taxon>
        <taxon>Apocrita</taxon>
        <taxon>Aculeata</taxon>
        <taxon>Vespoidea</taxon>
        <taxon>Vespidae</taxon>
        <taxon>Eumeninae</taxon>
        <taxon>Odynerus</taxon>
    </lineage>
</organism>
<dbReference type="Gene3D" id="1.20.1070.10">
    <property type="entry name" value="Rhodopsin 7-helix transmembrane proteins"/>
    <property type="match status" value="1"/>
</dbReference>
<evidence type="ECO:0000256" key="6">
    <source>
        <dbReference type="ARBA" id="ARBA00023040"/>
    </source>
</evidence>
<dbReference type="PANTHER" id="PTHR46925">
    <property type="entry name" value="G-PROTEIN COUPLED RECEPTOR TKR-1-RELATED"/>
    <property type="match status" value="1"/>
</dbReference>
<protein>
    <recommendedName>
        <fullName evidence="11">G-protein coupled receptors family 1 profile domain-containing protein</fullName>
    </recommendedName>
</protein>
<evidence type="ECO:0000256" key="5">
    <source>
        <dbReference type="ARBA" id="ARBA00022989"/>
    </source>
</evidence>
<keyword evidence="7 10" id="KW-0472">Membrane</keyword>
<feature type="domain" description="G-protein coupled receptors family 1 profile" evidence="11">
    <location>
        <begin position="1"/>
        <end position="57"/>
    </location>
</feature>
<keyword evidence="4 10" id="KW-0812">Transmembrane</keyword>
<dbReference type="InterPro" id="IPR017452">
    <property type="entry name" value="GPCR_Rhodpsn_7TM"/>
</dbReference>
<evidence type="ECO:0000259" key="11">
    <source>
        <dbReference type="PROSITE" id="PS50262"/>
    </source>
</evidence>
<dbReference type="EMBL" id="JAIFRP010004408">
    <property type="protein sequence ID" value="KAK2575777.1"/>
    <property type="molecule type" value="Genomic_DNA"/>
</dbReference>
<evidence type="ECO:0000256" key="9">
    <source>
        <dbReference type="ARBA" id="ARBA00023224"/>
    </source>
</evidence>
<dbReference type="PROSITE" id="PS50262">
    <property type="entry name" value="G_PROTEIN_RECEP_F1_2"/>
    <property type="match status" value="1"/>
</dbReference>
<accession>A0AAD9VJB5</accession>
<dbReference type="GO" id="GO:0005886">
    <property type="term" value="C:plasma membrane"/>
    <property type="evidence" value="ECO:0007669"/>
    <property type="project" value="UniProtKB-SubCell"/>
</dbReference>